<evidence type="ECO:0000256" key="2">
    <source>
        <dbReference type="ARBA" id="ARBA00023054"/>
    </source>
</evidence>
<keyword evidence="1" id="KW-0403">Intermediate filament</keyword>
<dbReference type="InterPro" id="IPR039008">
    <property type="entry name" value="IF_rod_dom"/>
</dbReference>
<reference evidence="6" key="3">
    <citation type="submission" date="2025-09" db="UniProtKB">
        <authorList>
            <consortium name="Ensembl"/>
        </authorList>
    </citation>
    <scope>IDENTIFICATION</scope>
</reference>
<keyword evidence="7" id="KW-1185">Reference proteome</keyword>
<dbReference type="Pfam" id="PF00038">
    <property type="entry name" value="Filament"/>
    <property type="match status" value="1"/>
</dbReference>
<feature type="coiled-coil region" evidence="3">
    <location>
        <begin position="332"/>
        <end position="380"/>
    </location>
</feature>
<dbReference type="Gene3D" id="1.20.5.170">
    <property type="match status" value="1"/>
</dbReference>
<dbReference type="GeneTree" id="ENSGT00950000182969"/>
<dbReference type="Gene3D" id="1.20.5.500">
    <property type="entry name" value="Single helix bin"/>
    <property type="match status" value="1"/>
</dbReference>
<dbReference type="EMBL" id="AHAT01030951">
    <property type="status" value="NOT_ANNOTATED_CDS"/>
    <property type="molecule type" value="Genomic_DNA"/>
</dbReference>
<dbReference type="GO" id="GO:0045095">
    <property type="term" value="C:keratin filament"/>
    <property type="evidence" value="ECO:0000318"/>
    <property type="project" value="GO_Central"/>
</dbReference>
<evidence type="ECO:0000256" key="1">
    <source>
        <dbReference type="ARBA" id="ARBA00022754"/>
    </source>
</evidence>
<dbReference type="EMBL" id="AHAT01030950">
    <property type="status" value="NOT_ANNOTATED_CDS"/>
    <property type="molecule type" value="Genomic_DNA"/>
</dbReference>
<keyword evidence="2 3" id="KW-0175">Coiled coil</keyword>
<name>W5N863_LEPOC</name>
<feature type="compositionally biased region" description="Low complexity" evidence="4">
    <location>
        <begin position="16"/>
        <end position="42"/>
    </location>
</feature>
<dbReference type="Bgee" id="ENSLOCG00000013640">
    <property type="expression patterns" value="Expressed in pharyngeal gill and 5 other cell types or tissues"/>
</dbReference>
<dbReference type="GO" id="GO:0002009">
    <property type="term" value="P:morphogenesis of an epithelium"/>
    <property type="evidence" value="ECO:0000318"/>
    <property type="project" value="GO_Central"/>
</dbReference>
<dbReference type="EMBL" id="AHAT01030948">
    <property type="status" value="NOT_ANNOTATED_CDS"/>
    <property type="molecule type" value="Genomic_DNA"/>
</dbReference>
<feature type="coiled-coil region" evidence="3">
    <location>
        <begin position="232"/>
        <end position="259"/>
    </location>
</feature>
<evidence type="ECO:0000313" key="7">
    <source>
        <dbReference type="Proteomes" id="UP000018468"/>
    </source>
</evidence>
<dbReference type="InParanoid" id="W5N863"/>
<dbReference type="EMBL" id="AHAT01030949">
    <property type="status" value="NOT_ANNOTATED_CDS"/>
    <property type="molecule type" value="Genomic_DNA"/>
</dbReference>
<protein>
    <submittedName>
        <fullName evidence="6">Keratin 99</fullName>
    </submittedName>
</protein>
<dbReference type="PANTHER" id="PTHR23239">
    <property type="entry name" value="INTERMEDIATE FILAMENT"/>
    <property type="match status" value="1"/>
</dbReference>
<proteinExistence type="predicted"/>
<dbReference type="HOGENOM" id="CLU_012560_8_1_1"/>
<dbReference type="eggNOG" id="ENOG502SMEA">
    <property type="taxonomic scope" value="Eukaryota"/>
</dbReference>
<reference evidence="7" key="1">
    <citation type="submission" date="2011-12" db="EMBL/GenBank/DDBJ databases">
        <title>The Draft Genome of Lepisosteus oculatus.</title>
        <authorList>
            <consortium name="The Broad Institute Genome Assembly &amp; Analysis Group"/>
            <consortium name="Computational R&amp;D Group"/>
            <consortium name="and Sequencing Platform"/>
            <person name="Di Palma F."/>
            <person name="Alfoldi J."/>
            <person name="Johnson J."/>
            <person name="Berlin A."/>
            <person name="Gnerre S."/>
            <person name="Jaffe D."/>
            <person name="MacCallum I."/>
            <person name="Young S."/>
            <person name="Walker B.J."/>
            <person name="Lander E.S."/>
            <person name="Lindblad-Toh K."/>
        </authorList>
    </citation>
    <scope>NUCLEOTIDE SEQUENCE [LARGE SCALE GENOMIC DNA]</scope>
</reference>
<dbReference type="AlphaFoldDB" id="W5N863"/>
<sequence length="423" mass="47519">MASAMMVTSSRSGFSSASSVQLAQGGRRVSGPPPSSAGRAPSMYGGAGGFGTRISRATTLGSLAGVEWSISTNEKHTMQNLNDRLAAYLEKVHSLEQSNAELELKIQEYYNKRTAGSSKDLTLYDSTIADLRKEVQTDTPLHWATDTPPVAGCPVSCRYESEHNTCEMVEMDLSRMRKVLDDLTISKSDLEVQVEGLREELGFLKKDHTEEMSLLRSQQAGSVSVEVDSARTDDLTMELQNMREQYEALVQRNRREAEIWFQKKTEVLKTQMSSSTTEINTSRFTTSPLRELILAISSILRSSFLHRVNSESRLQEVRQRSVQQIGVLQEHINILEVELKQLHADMEHQAEEYRILLDIKMRLEMEIAEYRRLLDGEECRLVRGQGGGLCVCHLTEHGPHVQRRVKTIVEEIVDGQVVSSSVD</sequence>
<dbReference type="OMA" id="EQKPHIE"/>
<feature type="domain" description="IF rod" evidence="5">
    <location>
        <begin position="74"/>
        <end position="381"/>
    </location>
</feature>
<dbReference type="PRINTS" id="PR01248">
    <property type="entry name" value="TYPE1KERATIN"/>
</dbReference>
<organism evidence="6 7">
    <name type="scientific">Lepisosteus oculatus</name>
    <name type="common">Spotted gar</name>
    <dbReference type="NCBI Taxonomy" id="7918"/>
    <lineage>
        <taxon>Eukaryota</taxon>
        <taxon>Metazoa</taxon>
        <taxon>Chordata</taxon>
        <taxon>Craniata</taxon>
        <taxon>Vertebrata</taxon>
        <taxon>Euteleostomi</taxon>
        <taxon>Actinopterygii</taxon>
        <taxon>Neopterygii</taxon>
        <taxon>Holostei</taxon>
        <taxon>Semionotiformes</taxon>
        <taxon>Lepisosteidae</taxon>
        <taxon>Lepisosteus</taxon>
    </lineage>
</organism>
<dbReference type="Proteomes" id="UP000018468">
    <property type="component" value="Linkage group LG15"/>
</dbReference>
<dbReference type="InterPro" id="IPR002957">
    <property type="entry name" value="Keratin_I"/>
</dbReference>
<feature type="region of interest" description="Disordered" evidence="4">
    <location>
        <begin position="16"/>
        <end position="44"/>
    </location>
</feature>
<reference evidence="6" key="2">
    <citation type="submission" date="2025-08" db="UniProtKB">
        <authorList>
            <consortium name="Ensembl"/>
        </authorList>
    </citation>
    <scope>IDENTIFICATION</scope>
</reference>
<feature type="coiled-coil region" evidence="3">
    <location>
        <begin position="180"/>
        <end position="207"/>
    </location>
</feature>
<evidence type="ECO:0000256" key="3">
    <source>
        <dbReference type="SAM" id="Coils"/>
    </source>
</evidence>
<evidence type="ECO:0000259" key="5">
    <source>
        <dbReference type="PROSITE" id="PS51842"/>
    </source>
</evidence>
<dbReference type="SUPFAM" id="SSF64593">
    <property type="entry name" value="Intermediate filament protein, coiled coil region"/>
    <property type="match status" value="2"/>
</dbReference>
<dbReference type="SMART" id="SM01391">
    <property type="entry name" value="Filament"/>
    <property type="match status" value="1"/>
</dbReference>
<evidence type="ECO:0000256" key="4">
    <source>
        <dbReference type="SAM" id="MobiDB-lite"/>
    </source>
</evidence>
<dbReference type="PROSITE" id="PS51842">
    <property type="entry name" value="IF_ROD_2"/>
    <property type="match status" value="1"/>
</dbReference>
<dbReference type="EMBL" id="AHAT01030947">
    <property type="status" value="NOT_ANNOTATED_CDS"/>
    <property type="molecule type" value="Genomic_DNA"/>
</dbReference>
<evidence type="ECO:0000313" key="6">
    <source>
        <dbReference type="Ensembl" id="ENSLOCP00000016822.1"/>
    </source>
</evidence>
<dbReference type="Gene3D" id="1.20.5.1160">
    <property type="entry name" value="Vasodilator-stimulated phosphoprotein"/>
    <property type="match status" value="1"/>
</dbReference>
<dbReference type="GO" id="GO:0005856">
    <property type="term" value="C:cytoskeleton"/>
    <property type="evidence" value="ECO:0000318"/>
    <property type="project" value="GO_Central"/>
</dbReference>
<feature type="coiled-coil region" evidence="3">
    <location>
        <begin position="78"/>
        <end position="112"/>
    </location>
</feature>
<dbReference type="PANTHER" id="PTHR23239:SF180">
    <property type="entry name" value="KERATIN, TYPE I CYTOSKELETAL 17"/>
    <property type="match status" value="1"/>
</dbReference>
<dbReference type="STRING" id="7918.ENSLOCP00000016822"/>
<dbReference type="Ensembl" id="ENSLOCT00000016852.1">
    <property type="protein sequence ID" value="ENSLOCP00000016822.1"/>
    <property type="gene ID" value="ENSLOCG00000013640.1"/>
</dbReference>
<dbReference type="GO" id="GO:0030280">
    <property type="term" value="F:structural constituent of skin epidermis"/>
    <property type="evidence" value="ECO:0000318"/>
    <property type="project" value="GO_Central"/>
</dbReference>
<accession>W5N863</accession>